<reference evidence="8 12" key="4">
    <citation type="submission" date="2020-02" db="EMBL/GenBank/DDBJ databases">
        <authorList>
            <person name="Kociolek L.K."/>
            <person name="Ozer E.A."/>
        </authorList>
    </citation>
    <scope>NUCLEOTIDE SEQUENCE [LARGE SCALE GENOMIC DNA]</scope>
    <source>
        <strain evidence="8 12">ATCC 14501</strain>
    </source>
</reference>
<dbReference type="PANTHER" id="PTHR21011">
    <property type="entry name" value="MITOCHONDRIAL 28S RIBOSOMAL PROTEIN S6"/>
    <property type="match status" value="1"/>
</dbReference>
<evidence type="ECO:0000256" key="4">
    <source>
        <dbReference type="HAMAP-Rule" id="MF_00360"/>
    </source>
</evidence>
<dbReference type="CDD" id="cd00473">
    <property type="entry name" value="bS6"/>
    <property type="match status" value="1"/>
</dbReference>
<dbReference type="EMBL" id="QVEV01000007">
    <property type="protein sequence ID" value="RGC16766.1"/>
    <property type="molecule type" value="Genomic_DNA"/>
</dbReference>
<dbReference type="InterPro" id="IPR000529">
    <property type="entry name" value="Ribosomal_bS6"/>
</dbReference>
<reference evidence="9 11" key="2">
    <citation type="submission" date="2018-08" db="EMBL/GenBank/DDBJ databases">
        <title>A genome reference for cultivated species of the human gut microbiota.</title>
        <authorList>
            <person name="Zou Y."/>
            <person name="Xue W."/>
            <person name="Luo G."/>
        </authorList>
    </citation>
    <scope>NUCLEOTIDE SEQUENCE [LARGE SCALE GENOMIC DNA]</scope>
    <source>
        <strain evidence="9 11">OF01-2LB</strain>
    </source>
</reference>
<dbReference type="HAMAP" id="MF_00360">
    <property type="entry name" value="Ribosomal_bS6"/>
    <property type="match status" value="1"/>
</dbReference>
<dbReference type="GeneID" id="61924434"/>
<dbReference type="NCBIfam" id="TIGR00166">
    <property type="entry name" value="S6"/>
    <property type="match status" value="1"/>
</dbReference>
<evidence type="ECO:0000256" key="1">
    <source>
        <dbReference type="ARBA" id="ARBA00009512"/>
    </source>
</evidence>
<dbReference type="AlphaFoldDB" id="A0A099I5T3"/>
<dbReference type="Proteomes" id="UP000604383">
    <property type="component" value="Unassembled WGS sequence"/>
</dbReference>
<accession>A0A099I5T3</accession>
<dbReference type="GO" id="GO:0070181">
    <property type="term" value="F:small ribosomal subunit rRNA binding"/>
    <property type="evidence" value="ECO:0007669"/>
    <property type="project" value="TreeGrafter"/>
</dbReference>
<keyword evidence="4 5" id="KW-0689">Ribosomal protein</keyword>
<dbReference type="EMBL" id="JQIF01000058">
    <property type="protein sequence ID" value="KGJ52642.1"/>
    <property type="molecule type" value="Genomic_DNA"/>
</dbReference>
<dbReference type="Proteomes" id="UP001203972">
    <property type="component" value="Unassembled WGS sequence"/>
</dbReference>
<evidence type="ECO:0000313" key="5">
    <source>
        <dbReference type="EMBL" id="KGJ52642.1"/>
    </source>
</evidence>
<keyword evidence="4" id="KW-0699">rRNA-binding</keyword>
<keyword evidence="4" id="KW-0687">Ribonucleoprotein</keyword>
<evidence type="ECO:0000313" key="10">
    <source>
        <dbReference type="Proteomes" id="UP000030008"/>
    </source>
</evidence>
<dbReference type="GO" id="GO:0003735">
    <property type="term" value="F:structural constituent of ribosome"/>
    <property type="evidence" value="ECO:0007669"/>
    <property type="project" value="InterPro"/>
</dbReference>
<protein>
    <recommendedName>
        <fullName evidence="3 4">Small ribosomal subunit protein bS6</fullName>
    </recommendedName>
</protein>
<dbReference type="Gene3D" id="3.30.70.60">
    <property type="match status" value="1"/>
</dbReference>
<dbReference type="Proteomes" id="UP000260025">
    <property type="component" value="Unassembled WGS sequence"/>
</dbReference>
<dbReference type="GO" id="GO:1990904">
    <property type="term" value="C:ribonucleoprotein complex"/>
    <property type="evidence" value="ECO:0007669"/>
    <property type="project" value="UniProtKB-KW"/>
</dbReference>
<proteinExistence type="inferred from homology"/>
<evidence type="ECO:0000313" key="9">
    <source>
        <dbReference type="EMBL" id="RGC16766.1"/>
    </source>
</evidence>
<evidence type="ECO:0000313" key="7">
    <source>
        <dbReference type="EMBL" id="MZH56695.1"/>
    </source>
</evidence>
<evidence type="ECO:0000256" key="2">
    <source>
        <dbReference type="ARBA" id="ARBA00035104"/>
    </source>
</evidence>
<comment type="function">
    <text evidence="2 4">Binds together with bS18 to 16S ribosomal RNA.</text>
</comment>
<dbReference type="SUPFAM" id="SSF54995">
    <property type="entry name" value="Ribosomal protein S6"/>
    <property type="match status" value="1"/>
</dbReference>
<dbReference type="GO" id="GO:0005737">
    <property type="term" value="C:cytoplasm"/>
    <property type="evidence" value="ECO:0007669"/>
    <property type="project" value="UniProtKB-ARBA"/>
</dbReference>
<dbReference type="PANTHER" id="PTHR21011:SF1">
    <property type="entry name" value="SMALL RIBOSOMAL SUBUNIT PROTEIN BS6M"/>
    <property type="match status" value="1"/>
</dbReference>
<dbReference type="GO" id="GO:0006412">
    <property type="term" value="P:translation"/>
    <property type="evidence" value="ECO:0007669"/>
    <property type="project" value="UniProtKB-UniRule"/>
</dbReference>
<reference evidence="5 10" key="1">
    <citation type="submission" date="2014-08" db="EMBL/GenBank/DDBJ databases">
        <title>Clostridium innocuum, an unnegligible vancomycin-resistant pathogen causing extra-intestinal infections.</title>
        <authorList>
            <person name="Feng Y."/>
            <person name="Chiu C.-H."/>
        </authorList>
    </citation>
    <scope>NUCLEOTIDE SEQUENCE [LARGE SCALE GENOMIC DNA]</scope>
    <source>
        <strain evidence="5 10">AN88</strain>
    </source>
</reference>
<evidence type="ECO:0000313" key="11">
    <source>
        <dbReference type="Proteomes" id="UP000260025"/>
    </source>
</evidence>
<organism evidence="5 10">
    <name type="scientific">Clostridium innocuum</name>
    <dbReference type="NCBI Taxonomy" id="1522"/>
    <lineage>
        <taxon>Bacteria</taxon>
        <taxon>Bacillati</taxon>
        <taxon>Bacillota</taxon>
        <taxon>Clostridia</taxon>
        <taxon>Eubacteriales</taxon>
        <taxon>Clostridiaceae</taxon>
        <taxon>Clostridium</taxon>
    </lineage>
</organism>
<dbReference type="InterPro" id="IPR035980">
    <property type="entry name" value="Ribosomal_bS6_sf"/>
</dbReference>
<reference evidence="7" key="3">
    <citation type="journal article" date="2019" name="Nat. Med.">
        <title>A library of human gut bacterial isolates paired with longitudinal multiomics data enables mechanistic microbiome research.</title>
        <authorList>
            <person name="Poyet M."/>
            <person name="Groussin M."/>
            <person name="Gibbons S.M."/>
            <person name="Avila-Pacheco J."/>
            <person name="Jiang X."/>
            <person name="Kearney S.M."/>
            <person name="Perrotta A.R."/>
            <person name="Berdy B."/>
            <person name="Zhao S."/>
            <person name="Lieberman T.D."/>
            <person name="Swanson P.K."/>
            <person name="Smith M."/>
            <person name="Roesemann S."/>
            <person name="Alexander J.E."/>
            <person name="Rich S.A."/>
            <person name="Livny J."/>
            <person name="Vlamakis H."/>
            <person name="Clish C."/>
            <person name="Bullock K."/>
            <person name="Deik A."/>
            <person name="Scott J."/>
            <person name="Pierce K.A."/>
            <person name="Xavier R.J."/>
            <person name="Alm E.J."/>
        </authorList>
    </citation>
    <scope>NUCLEOTIDE SEQUENCE</scope>
    <source>
        <strain evidence="7">BIOML-A12</strain>
    </source>
</reference>
<dbReference type="Proteomes" id="UP000030008">
    <property type="component" value="Unassembled WGS sequence"/>
</dbReference>
<gene>
    <name evidence="4 6" type="primary">rpsF</name>
    <name evidence="5" type="ORF">CIAN88_13740</name>
    <name evidence="9" type="ORF">DXA38_06950</name>
    <name evidence="8" type="ORF">G4D54_02815</name>
    <name evidence="7" type="ORF">GT664_13290</name>
    <name evidence="6" type="ORF">MKC95_12510</name>
</gene>
<reference evidence="6" key="5">
    <citation type="journal article" date="2022" name="Clin. Infect. Dis.">
        <title>Association between Clostridium innocuum and antibiotic-associated diarrhea in adults and children: A cross-sectional study and comparative genomics analysis.</title>
        <authorList>
            <person name="Cherny K.E."/>
            <person name="Muscat E.B."/>
            <person name="Balaji A."/>
            <person name="Mukherjee J."/>
            <person name="Ozer E.A."/>
            <person name="Angarone M.P."/>
            <person name="Hauser A.R."/>
            <person name="Sichel J.S."/>
            <person name="Amponsah E."/>
            <person name="Kociolek L.K."/>
        </authorList>
    </citation>
    <scope>NUCLEOTIDE SEQUENCE</scope>
    <source>
        <strain evidence="6">NU1-AC-029v</strain>
    </source>
</reference>
<dbReference type="Pfam" id="PF01250">
    <property type="entry name" value="Ribosomal_S6"/>
    <property type="match status" value="1"/>
</dbReference>
<dbReference type="InterPro" id="IPR014717">
    <property type="entry name" value="Transl_elong_EF1B/ribsomal_bS6"/>
</dbReference>
<evidence type="ECO:0000313" key="12">
    <source>
        <dbReference type="Proteomes" id="UP000503330"/>
    </source>
</evidence>
<dbReference type="InterPro" id="IPR020814">
    <property type="entry name" value="Ribosomal_S6_plastid/chlpt"/>
</dbReference>
<evidence type="ECO:0000256" key="3">
    <source>
        <dbReference type="ARBA" id="ARBA00035294"/>
    </source>
</evidence>
<dbReference type="RefSeq" id="WP_002607226.1">
    <property type="nucleotide sequence ID" value="NZ_AP025565.1"/>
</dbReference>
<dbReference type="EMBL" id="CP048838">
    <property type="protein sequence ID" value="QJA01424.1"/>
    <property type="molecule type" value="Genomic_DNA"/>
</dbReference>
<name>A0A099I5T3_CLOIN</name>
<comment type="similarity">
    <text evidence="1 4">Belongs to the bacterial ribosomal protein bS6 family.</text>
</comment>
<keyword evidence="4" id="KW-0694">RNA-binding</keyword>
<dbReference type="Proteomes" id="UP000503330">
    <property type="component" value="Chromosome"/>
</dbReference>
<dbReference type="GO" id="GO:0005840">
    <property type="term" value="C:ribosome"/>
    <property type="evidence" value="ECO:0007669"/>
    <property type="project" value="UniProtKB-KW"/>
</dbReference>
<dbReference type="OrthoDB" id="9812702at2"/>
<dbReference type="EMBL" id="JAKTMA010000021">
    <property type="protein sequence ID" value="MCR0233592.1"/>
    <property type="molecule type" value="Genomic_DNA"/>
</dbReference>
<evidence type="ECO:0000313" key="8">
    <source>
        <dbReference type="EMBL" id="QJA01424.1"/>
    </source>
</evidence>
<sequence>MKKYEIMYIVNASLDDAARTKLMDSFHKIITDHEGTIDKVDEWGVKEFAYEINHMKKGYYVVVNATANNEGIHEFERLARINHSIVRYMIIKTQDEE</sequence>
<evidence type="ECO:0000313" key="6">
    <source>
        <dbReference type="EMBL" id="MCR0233592.1"/>
    </source>
</evidence>
<dbReference type="EMBL" id="WWTN01000023">
    <property type="protein sequence ID" value="MZH56695.1"/>
    <property type="molecule type" value="Genomic_DNA"/>
</dbReference>